<dbReference type="PANTHER" id="PTHR21180">
    <property type="entry name" value="ENDONUCLEASE/EXONUCLEASE/PHOSPHATASE FAMILY DOMAIN-CONTAINING PROTEIN 1"/>
    <property type="match status" value="1"/>
</dbReference>
<evidence type="ECO:0000313" key="3">
    <source>
        <dbReference type="EMBL" id="QNP50392.1"/>
    </source>
</evidence>
<proteinExistence type="predicted"/>
<dbReference type="Pfam" id="PF12836">
    <property type="entry name" value="HHH_3"/>
    <property type="match status" value="1"/>
</dbReference>
<dbReference type="Gene3D" id="1.10.150.320">
    <property type="entry name" value="Photosystem II 12 kDa extrinsic protein"/>
    <property type="match status" value="1"/>
</dbReference>
<keyword evidence="4" id="KW-1185">Reference proteome</keyword>
<feature type="region of interest" description="Disordered" evidence="1">
    <location>
        <begin position="98"/>
        <end position="118"/>
    </location>
</feature>
<evidence type="ECO:0000256" key="2">
    <source>
        <dbReference type="SAM" id="SignalP"/>
    </source>
</evidence>
<evidence type="ECO:0000256" key="1">
    <source>
        <dbReference type="SAM" id="MobiDB-lite"/>
    </source>
</evidence>
<feature type="signal peptide" evidence="2">
    <location>
        <begin position="1"/>
        <end position="19"/>
    </location>
</feature>
<name>A0A7H0GQ26_9BURK</name>
<keyword evidence="2" id="KW-0732">Signal</keyword>
<reference evidence="3 4" key="1">
    <citation type="submission" date="2020-08" db="EMBL/GenBank/DDBJ databases">
        <title>Genome sequence of Diaphorobacter aerolatus KACC 16536T.</title>
        <authorList>
            <person name="Hyun D.-W."/>
            <person name="Bae J.-W."/>
        </authorList>
    </citation>
    <scope>NUCLEOTIDE SEQUENCE [LARGE SCALE GENOMIC DNA]</scope>
    <source>
        <strain evidence="3 4">KACC 16536</strain>
    </source>
</reference>
<accession>A0A7H0GQ26</accession>
<dbReference type="PANTHER" id="PTHR21180:SF32">
    <property type="entry name" value="ENDONUCLEASE_EXONUCLEASE_PHOSPHATASE FAMILY DOMAIN-CONTAINING PROTEIN 1"/>
    <property type="match status" value="1"/>
</dbReference>
<dbReference type="InterPro" id="IPR010994">
    <property type="entry name" value="RuvA_2-like"/>
</dbReference>
<dbReference type="InterPro" id="IPR051675">
    <property type="entry name" value="Endo/Exo/Phosphatase_dom_1"/>
</dbReference>
<protein>
    <submittedName>
        <fullName evidence="3">Helix-hairpin-helix domain-containing protein</fullName>
    </submittedName>
</protein>
<dbReference type="Proteomes" id="UP000516028">
    <property type="component" value="Chromosome"/>
</dbReference>
<sequence length="118" mass="12246">MQRWLISLAAMLSTTLALAAVDINKATEAELDGIKGIGPATTRLIVDERKTAPFADWTDLTRRVKGIGAKRAAKLSAEGLMVNGQSYEVTAQAAPKSGKAAAAKSAKADAPAAKAQKP</sequence>
<feature type="chain" id="PRO_5029023267" evidence="2">
    <location>
        <begin position="20"/>
        <end position="118"/>
    </location>
</feature>
<dbReference type="EMBL" id="CP060783">
    <property type="protein sequence ID" value="QNP50392.1"/>
    <property type="molecule type" value="Genomic_DNA"/>
</dbReference>
<dbReference type="AlphaFoldDB" id="A0A7H0GQ26"/>
<dbReference type="KEGG" id="daer:H9K75_04060"/>
<dbReference type="SUPFAM" id="SSF47781">
    <property type="entry name" value="RuvA domain 2-like"/>
    <property type="match status" value="1"/>
</dbReference>
<gene>
    <name evidence="3" type="ORF">H9K75_04060</name>
</gene>
<organism evidence="3 4">
    <name type="scientific">Diaphorobacter aerolatus</name>
    <dbReference type="NCBI Taxonomy" id="1288495"/>
    <lineage>
        <taxon>Bacteria</taxon>
        <taxon>Pseudomonadati</taxon>
        <taxon>Pseudomonadota</taxon>
        <taxon>Betaproteobacteria</taxon>
        <taxon>Burkholderiales</taxon>
        <taxon>Comamonadaceae</taxon>
        <taxon>Diaphorobacter</taxon>
    </lineage>
</organism>
<evidence type="ECO:0000313" key="4">
    <source>
        <dbReference type="Proteomes" id="UP000516028"/>
    </source>
</evidence>